<keyword evidence="3" id="KW-1185">Reference proteome</keyword>
<sequence length="148" mass="15531">MCCVVQGDMCVAESERGSVVRGVPLLGAFPGACVCDNARTLLACVPPRAPARAPPPPPAPAHYHSDSDTEWDPSESETTRLPSLTKSVSLPATSTALAVPSPLQMVPRERSLPDDQSDAGGDAAQMRALEVCRHQPCYSPTAGLRPSL</sequence>
<protein>
    <submittedName>
        <fullName evidence="2">Uncharacterized protein</fullName>
    </submittedName>
</protein>
<evidence type="ECO:0000313" key="3">
    <source>
        <dbReference type="Proteomes" id="UP001153714"/>
    </source>
</evidence>
<accession>A0A9N9WDN1</accession>
<organism evidence="2 3">
    <name type="scientific">Diatraea saccharalis</name>
    <name type="common">sugarcane borer</name>
    <dbReference type="NCBI Taxonomy" id="40085"/>
    <lineage>
        <taxon>Eukaryota</taxon>
        <taxon>Metazoa</taxon>
        <taxon>Ecdysozoa</taxon>
        <taxon>Arthropoda</taxon>
        <taxon>Hexapoda</taxon>
        <taxon>Insecta</taxon>
        <taxon>Pterygota</taxon>
        <taxon>Neoptera</taxon>
        <taxon>Endopterygota</taxon>
        <taxon>Lepidoptera</taxon>
        <taxon>Glossata</taxon>
        <taxon>Ditrysia</taxon>
        <taxon>Pyraloidea</taxon>
        <taxon>Crambidae</taxon>
        <taxon>Crambinae</taxon>
        <taxon>Diatraea</taxon>
    </lineage>
</organism>
<name>A0A9N9WDN1_9NEOP</name>
<evidence type="ECO:0000256" key="1">
    <source>
        <dbReference type="SAM" id="MobiDB-lite"/>
    </source>
</evidence>
<proteinExistence type="predicted"/>
<reference evidence="2" key="1">
    <citation type="submission" date="2021-12" db="EMBL/GenBank/DDBJ databases">
        <authorList>
            <person name="King R."/>
        </authorList>
    </citation>
    <scope>NUCLEOTIDE SEQUENCE</scope>
</reference>
<dbReference type="EMBL" id="OU893347">
    <property type="protein sequence ID" value="CAG9786510.1"/>
    <property type="molecule type" value="Genomic_DNA"/>
</dbReference>
<feature type="region of interest" description="Disordered" evidence="1">
    <location>
        <begin position="47"/>
        <end position="126"/>
    </location>
</feature>
<feature type="compositionally biased region" description="Polar residues" evidence="1">
    <location>
        <begin position="79"/>
        <end position="96"/>
    </location>
</feature>
<evidence type="ECO:0000313" key="2">
    <source>
        <dbReference type="EMBL" id="CAG9786510.1"/>
    </source>
</evidence>
<dbReference type="AlphaFoldDB" id="A0A9N9WDN1"/>
<dbReference type="Proteomes" id="UP001153714">
    <property type="component" value="Chromosome 16"/>
</dbReference>
<feature type="compositionally biased region" description="Pro residues" evidence="1">
    <location>
        <begin position="47"/>
        <end position="60"/>
    </location>
</feature>
<gene>
    <name evidence="2" type="ORF">DIATSA_LOCUS4452</name>
</gene>
<reference evidence="2" key="2">
    <citation type="submission" date="2022-10" db="EMBL/GenBank/DDBJ databases">
        <authorList>
            <consortium name="ENA_rothamsted_submissions"/>
            <consortium name="culmorum"/>
            <person name="King R."/>
        </authorList>
    </citation>
    <scope>NUCLEOTIDE SEQUENCE</scope>
</reference>